<gene>
    <name evidence="1" type="ORF">SORDD21_01622</name>
</gene>
<dbReference type="EMBL" id="LQZP01000391">
    <property type="protein sequence ID" value="KXT89721.1"/>
    <property type="molecule type" value="Genomic_DNA"/>
</dbReference>
<name>A0A139PI21_STROR</name>
<sequence length="51" mass="5961">MLADGSGNEYEDYLSSIAFLKQTSLFLRIQTSVGWEVLDDLFTRCFDHRRD</sequence>
<evidence type="ECO:0000313" key="1">
    <source>
        <dbReference type="EMBL" id="KXT89721.1"/>
    </source>
</evidence>
<comment type="caution">
    <text evidence="1">The sequence shown here is derived from an EMBL/GenBank/DDBJ whole genome shotgun (WGS) entry which is preliminary data.</text>
</comment>
<organism evidence="1 2">
    <name type="scientific">Streptococcus oralis</name>
    <dbReference type="NCBI Taxonomy" id="1303"/>
    <lineage>
        <taxon>Bacteria</taxon>
        <taxon>Bacillati</taxon>
        <taxon>Bacillota</taxon>
        <taxon>Bacilli</taxon>
        <taxon>Lactobacillales</taxon>
        <taxon>Streptococcaceae</taxon>
        <taxon>Streptococcus</taxon>
    </lineage>
</organism>
<reference evidence="1 2" key="1">
    <citation type="submission" date="2016-01" db="EMBL/GenBank/DDBJ databases">
        <title>Highly variable Streptococcus oralis are common among viridans streptococci isolated from primates.</title>
        <authorList>
            <person name="Denapaite D."/>
            <person name="Rieger M."/>
            <person name="Koendgen S."/>
            <person name="Brueckner R."/>
            <person name="Ochigava I."/>
            <person name="Kappeler P."/>
            <person name="Maetz-Rensing K."/>
            <person name="Leendertz F."/>
            <person name="Hakenbeck R."/>
        </authorList>
    </citation>
    <scope>NUCLEOTIDE SEQUENCE [LARGE SCALE GENOMIC DNA]</scope>
    <source>
        <strain evidence="1 2">DD21</strain>
    </source>
</reference>
<evidence type="ECO:0000313" key="2">
    <source>
        <dbReference type="Proteomes" id="UP000070053"/>
    </source>
</evidence>
<dbReference type="AlphaFoldDB" id="A0A139PI21"/>
<proteinExistence type="predicted"/>
<dbReference type="Proteomes" id="UP000070053">
    <property type="component" value="Unassembled WGS sequence"/>
</dbReference>
<protein>
    <submittedName>
        <fullName evidence="1">Uncharacterized protein</fullName>
    </submittedName>
</protein>
<accession>A0A139PI21</accession>